<dbReference type="InterPro" id="IPR050220">
    <property type="entry name" value="Type_II_DNA_Topoisomerases"/>
</dbReference>
<evidence type="ECO:0000256" key="3">
    <source>
        <dbReference type="ARBA" id="ARBA00022741"/>
    </source>
</evidence>
<dbReference type="Pfam" id="PF00521">
    <property type="entry name" value="DNA_topoisoIV"/>
    <property type="match status" value="1"/>
</dbReference>
<accession>A0A1G1VSC9</accession>
<dbReference type="SUPFAM" id="SSF56719">
    <property type="entry name" value="Type II DNA topoisomerase"/>
    <property type="match status" value="1"/>
</dbReference>
<feature type="active site" description="O-(5'-phospho-DNA)-tyrosine intermediate" evidence="9 10">
    <location>
        <position position="120"/>
    </location>
</feature>
<evidence type="ECO:0000256" key="2">
    <source>
        <dbReference type="ARBA" id="ARBA00008263"/>
    </source>
</evidence>
<dbReference type="FunFam" id="3.30.1360.40:FF:000002">
    <property type="entry name" value="DNA gyrase subunit A"/>
    <property type="match status" value="1"/>
</dbReference>
<dbReference type="SUPFAM" id="SSF101904">
    <property type="entry name" value="GyrA/ParC C-terminal domain-like"/>
    <property type="match status" value="1"/>
</dbReference>
<dbReference type="FunFam" id="2.120.10.90:FF:000005">
    <property type="entry name" value="DNA topoisomerase 4 subunit A"/>
    <property type="match status" value="1"/>
</dbReference>
<keyword evidence="7 9" id="KW-0413">Isomerase</keyword>
<dbReference type="GO" id="GO:0006265">
    <property type="term" value="P:DNA topological change"/>
    <property type="evidence" value="ECO:0007669"/>
    <property type="project" value="UniProtKB-UniRule"/>
</dbReference>
<dbReference type="GO" id="GO:0006261">
    <property type="term" value="P:DNA-templated DNA replication"/>
    <property type="evidence" value="ECO:0007669"/>
    <property type="project" value="UniProtKB-UniRule"/>
</dbReference>
<dbReference type="PANTHER" id="PTHR43493:SF5">
    <property type="entry name" value="DNA GYRASE SUBUNIT A, CHLOROPLASTIC_MITOCHONDRIAL"/>
    <property type="match status" value="1"/>
</dbReference>
<dbReference type="InterPro" id="IPR013760">
    <property type="entry name" value="Topo_IIA-like_dom_sf"/>
</dbReference>
<keyword evidence="5 9" id="KW-0799">Topoisomerase</keyword>
<evidence type="ECO:0000256" key="1">
    <source>
        <dbReference type="ARBA" id="ARBA00000185"/>
    </source>
</evidence>
<dbReference type="CDD" id="cd00187">
    <property type="entry name" value="TOP4c"/>
    <property type="match status" value="1"/>
</dbReference>
<comment type="catalytic activity">
    <reaction evidence="1 9 10">
        <text>ATP-dependent breakage, passage and rejoining of double-stranded DNA.</text>
        <dbReference type="EC" id="5.6.2.2"/>
    </reaction>
</comment>
<comment type="caution">
    <text evidence="12">The sequence shown here is derived from an EMBL/GenBank/DDBJ whole genome shotgun (WGS) entry which is preliminary data.</text>
</comment>
<dbReference type="Gene3D" id="3.90.199.10">
    <property type="entry name" value="Topoisomerase II, domain 5"/>
    <property type="match status" value="1"/>
</dbReference>
<feature type="short sequence motif" description="GyrA-box" evidence="9">
    <location>
        <begin position="550"/>
        <end position="556"/>
    </location>
</feature>
<dbReference type="InterPro" id="IPR006691">
    <property type="entry name" value="GyrA/parC_rep"/>
</dbReference>
<dbReference type="GO" id="GO:0003677">
    <property type="term" value="F:DNA binding"/>
    <property type="evidence" value="ECO:0007669"/>
    <property type="project" value="UniProtKB-UniRule"/>
</dbReference>
<dbReference type="Gene3D" id="3.30.1360.40">
    <property type="match status" value="1"/>
</dbReference>
<reference evidence="12 13" key="1">
    <citation type="journal article" date="2016" name="Nat. Commun.">
        <title>Thousands of microbial genomes shed light on interconnected biogeochemical processes in an aquifer system.</title>
        <authorList>
            <person name="Anantharaman K."/>
            <person name="Brown C.T."/>
            <person name="Hug L.A."/>
            <person name="Sharon I."/>
            <person name="Castelle C.J."/>
            <person name="Probst A.J."/>
            <person name="Thomas B.C."/>
            <person name="Singh A."/>
            <person name="Wilkins M.J."/>
            <person name="Karaoz U."/>
            <person name="Brodie E.L."/>
            <person name="Williams K.H."/>
            <person name="Hubbard S.S."/>
            <person name="Banfield J.F."/>
        </authorList>
    </citation>
    <scope>NUCLEOTIDE SEQUENCE [LARGE SCALE GENOMIC DNA]</scope>
</reference>
<evidence type="ECO:0000256" key="6">
    <source>
        <dbReference type="ARBA" id="ARBA00023125"/>
    </source>
</evidence>
<evidence type="ECO:0000259" key="11">
    <source>
        <dbReference type="PROSITE" id="PS52040"/>
    </source>
</evidence>
<dbReference type="InterPro" id="IPR002205">
    <property type="entry name" value="Topo_IIA_dom_A"/>
</dbReference>
<evidence type="ECO:0000256" key="7">
    <source>
        <dbReference type="ARBA" id="ARBA00023235"/>
    </source>
</evidence>
<dbReference type="GO" id="GO:0005694">
    <property type="term" value="C:chromosome"/>
    <property type="evidence" value="ECO:0007669"/>
    <property type="project" value="InterPro"/>
</dbReference>
<dbReference type="PANTHER" id="PTHR43493">
    <property type="entry name" value="DNA GYRASE/TOPOISOMERASE SUBUNIT A"/>
    <property type="match status" value="1"/>
</dbReference>
<evidence type="ECO:0000256" key="5">
    <source>
        <dbReference type="ARBA" id="ARBA00023029"/>
    </source>
</evidence>
<keyword evidence="9" id="KW-0963">Cytoplasm</keyword>
<evidence type="ECO:0000256" key="9">
    <source>
        <dbReference type="HAMAP-Rule" id="MF_01897"/>
    </source>
</evidence>
<dbReference type="Proteomes" id="UP000179233">
    <property type="component" value="Unassembled WGS sequence"/>
</dbReference>
<evidence type="ECO:0000256" key="8">
    <source>
        <dbReference type="ARBA" id="ARBA00063644"/>
    </source>
</evidence>
<dbReference type="EC" id="5.6.2.2" evidence="9"/>
<dbReference type="Gene3D" id="2.120.10.90">
    <property type="entry name" value="DNA gyrase/topoisomerase IV, subunit A, C-terminal"/>
    <property type="match status" value="1"/>
</dbReference>
<evidence type="ECO:0000313" key="12">
    <source>
        <dbReference type="EMBL" id="OGY18311.1"/>
    </source>
</evidence>
<comment type="subunit">
    <text evidence="9">Heterotetramer, composed of two GyrA and two GyrB chains. In the heterotetramer, GyrA contains the active site tyrosine that forms a transient covalent intermediate with DNA, while GyrB binds cofactors and catalyzes ATP hydrolysis.</text>
</comment>
<dbReference type="InterPro" id="IPR013758">
    <property type="entry name" value="Topo_IIA_A/C_ab"/>
</dbReference>
<dbReference type="PROSITE" id="PS52040">
    <property type="entry name" value="TOPO_IIA"/>
    <property type="match status" value="1"/>
</dbReference>
<dbReference type="SMART" id="SM00434">
    <property type="entry name" value="TOP4c"/>
    <property type="match status" value="1"/>
</dbReference>
<evidence type="ECO:0000256" key="4">
    <source>
        <dbReference type="ARBA" id="ARBA00022840"/>
    </source>
</evidence>
<dbReference type="AlphaFoldDB" id="A0A1G1VSC9"/>
<keyword evidence="4 9" id="KW-0067">ATP-binding</keyword>
<organism evidence="12 13">
    <name type="scientific">Candidatus Chisholmbacteria bacterium RIFCSPHIGHO2_01_FULL_52_32</name>
    <dbReference type="NCBI Taxonomy" id="1797591"/>
    <lineage>
        <taxon>Bacteria</taxon>
        <taxon>Candidatus Chisholmiibacteriota</taxon>
    </lineage>
</organism>
<dbReference type="GO" id="GO:0009330">
    <property type="term" value="C:DNA topoisomerase type II (double strand cut, ATP-hydrolyzing) complex"/>
    <property type="evidence" value="ECO:0007669"/>
    <property type="project" value="TreeGrafter"/>
</dbReference>
<keyword evidence="3 9" id="KW-0547">Nucleotide-binding</keyword>
<dbReference type="Pfam" id="PF03989">
    <property type="entry name" value="DNA_gyraseA_C"/>
    <property type="match status" value="6"/>
</dbReference>
<comment type="miscellaneous">
    <text evidence="9">Few gyrases are as efficient as E.coli at forming negative supercoils. Not all organisms have 2 type II topoisomerases; in organisms with a single type II topoisomerase this enzyme also has to decatenate newly replicated chromosomes.</text>
</comment>
<dbReference type="InterPro" id="IPR005743">
    <property type="entry name" value="GyrA"/>
</dbReference>
<dbReference type="EMBL" id="MHCJ01000003">
    <property type="protein sequence ID" value="OGY18311.1"/>
    <property type="molecule type" value="Genomic_DNA"/>
</dbReference>
<evidence type="ECO:0000313" key="13">
    <source>
        <dbReference type="Proteomes" id="UP000179233"/>
    </source>
</evidence>
<dbReference type="InterPro" id="IPR013757">
    <property type="entry name" value="Topo_IIA_A_a_sf"/>
</dbReference>
<sequence length="861" mass="95659">MDIGKLLPTEISQEMQRSYLDYAMSVIVARALPDVRDGLKPVHRRILFAMHGMNLTHASAYKKSARIVGEVLGKYHPHGDMAVYDALVRLAQDFSMRYPLVDGQGNFGSVDGDSPAAMRYTEARLARISQALLADLEKETVNFTDNFDGSQKEPSVLPGLLPNLLIMGSDGIAVGMATKIPPHNLGEVADAIDALLKTGKVDHPEPVENPETSDPQSIIGTFVSEVSTDELLNSIKGPDFPTGGTIYDSEAIHEVYATGKGKIMVRGMAEIEQTKSGKMQIVITELPYQVNKARLVEKIADLVKDKRIVGIADLRDESDRHGMRVAIDLKRDAKPKAILNNLFKHTELEQSFPANMVALNHEGTPQLMTLKTILSEYIRHRQLVVVRRSQFELRAARARAHILEGLIIALDHLDAVISTIRRSPDADIAKERLMKNFKLTDIQAQAILDMQLRRLAALERQKIQDEYKAIRLTIEELLALLKDPKKILSAIGAELRKVRHEFADDRRTRVNPAKLKELGMKDLVPSEEVLVTVTETGYLKRMPIGTYRSQHRGGKGVSGMTTKEEDTVAHLLTANTHDAILFFTDRGKVYKLVTHEIPQGSRQSKGQAVINLININQDERIQTILPIPEMRFASQNQYLLMATRKGVVKKSRLSGYANIKSNGLIAIVLTEGDELVWVKVAKENDHVILATKKGKSIRFSESQVRPTARDTMGVRGIELAANDLVVGVEVFTPLGKQPKDRRKKFFKDLFVVTDRGMGKRTPLDQYPLQHRGGQGVKVATLSDRTGDITSAMFVDQTTDQIILTSHKAQVIKLPLKNIPRLKRATQGVILMRFAKAGDKVAAVASLVKEDEADQTPAAPKR</sequence>
<proteinExistence type="inferred from homology"/>
<name>A0A1G1VSC9_9BACT</name>
<evidence type="ECO:0000256" key="10">
    <source>
        <dbReference type="PROSITE-ProRule" id="PRU01384"/>
    </source>
</evidence>
<comment type="similarity">
    <text evidence="2 9">Belongs to the type II topoisomerase GyrA/ParC subunit family.</text>
</comment>
<dbReference type="NCBIfam" id="NF004043">
    <property type="entry name" value="PRK05560.1"/>
    <property type="match status" value="1"/>
</dbReference>
<dbReference type="FunFam" id="1.10.268.10:FF:000001">
    <property type="entry name" value="DNA gyrase subunit A"/>
    <property type="match status" value="1"/>
</dbReference>
<comment type="function">
    <text evidence="9">A type II topoisomerase that negatively supercoils closed circular double-stranded (ds) DNA in an ATP-dependent manner to modulate DNA topology and maintain chromosomes in an underwound state. Negative supercoiling favors strand separation, and DNA replication, transcription, recombination and repair, all of which involve strand separation. Also able to catalyze the interconversion of other topological isomers of dsDNA rings, including catenanes and knotted rings. Type II topoisomerases break and join 2 DNA strands simultaneously in an ATP-dependent manner.</text>
</comment>
<dbReference type="HAMAP" id="MF_01897">
    <property type="entry name" value="GyrA"/>
    <property type="match status" value="1"/>
</dbReference>
<dbReference type="InterPro" id="IPR035516">
    <property type="entry name" value="Gyrase/topoIV_suA_C"/>
</dbReference>
<comment type="subunit">
    <text evidence="8">Heterotetramer composed of ParC and ParE.</text>
</comment>
<gene>
    <name evidence="9" type="primary">gyrA</name>
    <name evidence="12" type="ORF">A2786_02220</name>
</gene>
<comment type="subcellular location">
    <subcellularLocation>
        <location evidence="9">Cytoplasm</location>
    </subcellularLocation>
</comment>
<dbReference type="GO" id="GO:0005524">
    <property type="term" value="F:ATP binding"/>
    <property type="evidence" value="ECO:0007669"/>
    <property type="project" value="UniProtKB-UniRule"/>
</dbReference>
<dbReference type="GO" id="GO:0005737">
    <property type="term" value="C:cytoplasm"/>
    <property type="evidence" value="ECO:0007669"/>
    <property type="project" value="UniProtKB-SubCell"/>
</dbReference>
<protein>
    <recommendedName>
        <fullName evidence="9">DNA gyrase subunit A</fullName>
        <ecNumber evidence="9">5.6.2.2</ecNumber>
    </recommendedName>
</protein>
<dbReference type="GO" id="GO:0034335">
    <property type="term" value="F:DNA negative supercoiling activity"/>
    <property type="evidence" value="ECO:0007669"/>
    <property type="project" value="UniProtKB-ARBA"/>
</dbReference>
<dbReference type="Gene3D" id="1.10.268.10">
    <property type="entry name" value="Topoisomerase, domain 3"/>
    <property type="match status" value="1"/>
</dbReference>
<feature type="domain" description="Topo IIA-type catalytic" evidence="11">
    <location>
        <begin position="32"/>
        <end position="523"/>
    </location>
</feature>
<keyword evidence="6 9" id="KW-0238">DNA-binding</keyword>